<evidence type="ECO:0000256" key="1">
    <source>
        <dbReference type="SAM" id="MobiDB-lite"/>
    </source>
</evidence>
<evidence type="ECO:0000313" key="3">
    <source>
        <dbReference type="Proteomes" id="UP001331515"/>
    </source>
</evidence>
<dbReference type="Proteomes" id="UP001331515">
    <property type="component" value="Unassembled WGS sequence"/>
</dbReference>
<dbReference type="AlphaFoldDB" id="A0AAN8H3T7"/>
<dbReference type="EMBL" id="JAURVH010001532">
    <property type="protein sequence ID" value="KAK5901027.1"/>
    <property type="molecule type" value="Genomic_DNA"/>
</dbReference>
<evidence type="ECO:0000313" key="2">
    <source>
        <dbReference type="EMBL" id="KAK5901027.1"/>
    </source>
</evidence>
<feature type="compositionally biased region" description="Polar residues" evidence="1">
    <location>
        <begin position="16"/>
        <end position="39"/>
    </location>
</feature>
<proteinExistence type="predicted"/>
<keyword evidence="3" id="KW-1185">Reference proteome</keyword>
<reference evidence="2 3" key="1">
    <citation type="journal article" date="2023" name="Mol. Biol. Evol.">
        <title>Genomics of Secondarily Temperate Adaptation in the Only Non-Antarctic Icefish.</title>
        <authorList>
            <person name="Rivera-Colon A.G."/>
            <person name="Rayamajhi N."/>
            <person name="Minhas B.F."/>
            <person name="Madrigal G."/>
            <person name="Bilyk K.T."/>
            <person name="Yoon V."/>
            <person name="Hune M."/>
            <person name="Gregory S."/>
            <person name="Cheng C.H.C."/>
            <person name="Catchen J.M."/>
        </authorList>
    </citation>
    <scope>NUCLEOTIDE SEQUENCE [LARGE SCALE GENOMIC DNA]</scope>
    <source>
        <tissue evidence="2">White muscle</tissue>
    </source>
</reference>
<sequence>MPDLQNMCVRPRLPSPSEQSCYSHQSSECSLSENGSGPLSSHPPPTHSHWLDSQADNRTLQQQPLSTNHQDKLPTTTLLCTTTATFQSQALPAFMPSQNQERSILTQSLPPTVTSARLLGAVSKTTALLARSTVMSSPIVQGMQAAGHVGQQLLTTTGYQPAHQPYQPVPPPVATMYGSMQAATQIPYQFMTTTSAANQYVPAAPVQPPYQPQYAPALYPAHQLPATQQPVGEHPVVMPQQSSYVPHNWSVAPSPYTQSDVPQQTAYQSLPVLPAQYAYQQPQYQQPRYQQGHLKLAYQLQPGPSAQPAYQLVPSNPGALMQQPVPALPVQYSVQPQQSLYGSSAPLPPRQPVPVPKLPKLVRDIEREFTDLKMALDHLLSDHTELSEHYKYRVLMEQLVLDEAH</sequence>
<feature type="region of interest" description="Disordered" evidence="1">
    <location>
        <begin position="1"/>
        <end position="52"/>
    </location>
</feature>
<organism evidence="2 3">
    <name type="scientific">Champsocephalus gunnari</name>
    <name type="common">Mackerel icefish</name>
    <dbReference type="NCBI Taxonomy" id="52237"/>
    <lineage>
        <taxon>Eukaryota</taxon>
        <taxon>Metazoa</taxon>
        <taxon>Chordata</taxon>
        <taxon>Craniata</taxon>
        <taxon>Vertebrata</taxon>
        <taxon>Euteleostomi</taxon>
        <taxon>Actinopterygii</taxon>
        <taxon>Neopterygii</taxon>
        <taxon>Teleostei</taxon>
        <taxon>Neoteleostei</taxon>
        <taxon>Acanthomorphata</taxon>
        <taxon>Eupercaria</taxon>
        <taxon>Perciformes</taxon>
        <taxon>Notothenioidei</taxon>
        <taxon>Channichthyidae</taxon>
        <taxon>Champsocephalus</taxon>
    </lineage>
</organism>
<comment type="caution">
    <text evidence="2">The sequence shown here is derived from an EMBL/GenBank/DDBJ whole genome shotgun (WGS) entry which is preliminary data.</text>
</comment>
<gene>
    <name evidence="2" type="ORF">CgunFtcFv8_025938</name>
</gene>
<accession>A0AAN8H3T7</accession>
<name>A0AAN8H3T7_CHAGU</name>
<protein>
    <submittedName>
        <fullName evidence="2">Uncharacterized protein</fullName>
    </submittedName>
</protein>